<gene>
    <name evidence="2" type="ORF">LSAA_8183</name>
</gene>
<accession>A0A7R8CRR1</accession>
<dbReference type="Pfam" id="PF17223">
    <property type="entry name" value="CPCFC"/>
    <property type="match status" value="1"/>
</dbReference>
<dbReference type="GO" id="GO:0042302">
    <property type="term" value="F:structural constituent of cuticle"/>
    <property type="evidence" value="ECO:0007669"/>
    <property type="project" value="InterPro"/>
</dbReference>
<keyword evidence="3" id="KW-1185">Reference proteome</keyword>
<evidence type="ECO:0000313" key="2">
    <source>
        <dbReference type="EMBL" id="CAF2907887.1"/>
    </source>
</evidence>
<dbReference type="AlphaFoldDB" id="A0A7R8CRR1"/>
<dbReference type="Proteomes" id="UP000675881">
    <property type="component" value="Chromosome 3"/>
</dbReference>
<dbReference type="OrthoDB" id="8186685at2759"/>
<sequence length="207" mass="22318">MKVHMALSIYHSLAGRLYHCPKMILAASIVIALLSTVHSSTVPVYPANLDPNVCPNYPFCGPSPTAPIADLPTPIVNGQPVAPILNTVPDQTAFFQQAQLVKSPADFPVPIINGQPVAPVLNTLPDQTAFFQQAQVVKSPADFPVPIINNEAVAPGLNTVPSQTRAHENHLQISQQQQLAQLAAAQQIQIQQQQQIIQAQKLGILKR</sequence>
<reference evidence="2" key="1">
    <citation type="submission" date="2021-02" db="EMBL/GenBank/DDBJ databases">
        <authorList>
            <person name="Bekaert M."/>
        </authorList>
    </citation>
    <scope>NUCLEOTIDE SEQUENCE</scope>
    <source>
        <strain evidence="2">IoA-00</strain>
    </source>
</reference>
<evidence type="ECO:0000313" key="3">
    <source>
        <dbReference type="Proteomes" id="UP000675881"/>
    </source>
</evidence>
<dbReference type="InterPro" id="IPR033778">
    <property type="entry name" value="CPCFC"/>
</dbReference>
<organism evidence="2 3">
    <name type="scientific">Lepeophtheirus salmonis</name>
    <name type="common">Salmon louse</name>
    <name type="synonym">Caligus salmonis</name>
    <dbReference type="NCBI Taxonomy" id="72036"/>
    <lineage>
        <taxon>Eukaryota</taxon>
        <taxon>Metazoa</taxon>
        <taxon>Ecdysozoa</taxon>
        <taxon>Arthropoda</taxon>
        <taxon>Crustacea</taxon>
        <taxon>Multicrustacea</taxon>
        <taxon>Hexanauplia</taxon>
        <taxon>Copepoda</taxon>
        <taxon>Siphonostomatoida</taxon>
        <taxon>Caligidae</taxon>
        <taxon>Lepeophtheirus</taxon>
    </lineage>
</organism>
<proteinExistence type="predicted"/>
<name>A0A7R8CRR1_LEPSM</name>
<evidence type="ECO:0000259" key="1">
    <source>
        <dbReference type="Pfam" id="PF17223"/>
    </source>
</evidence>
<dbReference type="EMBL" id="HG994582">
    <property type="protein sequence ID" value="CAF2907887.1"/>
    <property type="molecule type" value="Genomic_DNA"/>
</dbReference>
<feature type="domain" description="Cuticle protein CPCFC" evidence="1">
    <location>
        <begin position="45"/>
        <end position="60"/>
    </location>
</feature>
<protein>
    <submittedName>
        <fullName evidence="2">(salmon louse) hypothetical protein</fullName>
    </submittedName>
</protein>